<organism evidence="1 2">
    <name type="scientific">Peronosclerospora sorghi</name>
    <dbReference type="NCBI Taxonomy" id="230839"/>
    <lineage>
        <taxon>Eukaryota</taxon>
        <taxon>Sar</taxon>
        <taxon>Stramenopiles</taxon>
        <taxon>Oomycota</taxon>
        <taxon>Peronosporomycetes</taxon>
        <taxon>Peronosporales</taxon>
        <taxon>Peronosporaceae</taxon>
        <taxon>Peronosclerospora</taxon>
    </lineage>
</organism>
<dbReference type="Proteomes" id="UP001163321">
    <property type="component" value="Chromosome 7"/>
</dbReference>
<dbReference type="EMBL" id="CM047586">
    <property type="protein sequence ID" value="KAI9909039.1"/>
    <property type="molecule type" value="Genomic_DNA"/>
</dbReference>
<reference evidence="1 2" key="1">
    <citation type="journal article" date="2022" name="bioRxiv">
        <title>The genome of the oomycete Peronosclerospora sorghi, a cosmopolitan pathogen of maize and sorghum, is inflated with dispersed pseudogenes.</title>
        <authorList>
            <person name="Fletcher K."/>
            <person name="Martin F."/>
            <person name="Isakeit T."/>
            <person name="Cavanaugh K."/>
            <person name="Magill C."/>
            <person name="Michelmore R."/>
        </authorList>
    </citation>
    <scope>NUCLEOTIDE SEQUENCE [LARGE SCALE GENOMIC DNA]</scope>
    <source>
        <strain evidence="1">P6</strain>
    </source>
</reference>
<proteinExistence type="predicted"/>
<comment type="caution">
    <text evidence="1">The sequence shown here is derived from an EMBL/GenBank/DDBJ whole genome shotgun (WGS) entry which is preliminary data.</text>
</comment>
<keyword evidence="2" id="KW-1185">Reference proteome</keyword>
<name>A0ACC0VRC5_9STRA</name>
<protein>
    <submittedName>
        <fullName evidence="1">Uncharacterized protein</fullName>
    </submittedName>
</protein>
<evidence type="ECO:0000313" key="1">
    <source>
        <dbReference type="EMBL" id="KAI9909039.1"/>
    </source>
</evidence>
<gene>
    <name evidence="1" type="ORF">PsorP6_015090</name>
</gene>
<evidence type="ECO:0000313" key="2">
    <source>
        <dbReference type="Proteomes" id="UP001163321"/>
    </source>
</evidence>
<sequence>MTEKKNQMKATKTLHHCIFEKNTMPQPTTDQIHVLVVIPKQGTSFPPVSKSGVFGIFTNPFFTRLLTVVKNGDWLNFSLLLPLTRLETLYIRHAYK</sequence>
<accession>A0ACC0VRC5</accession>